<evidence type="ECO:0008006" key="3">
    <source>
        <dbReference type="Google" id="ProtNLM"/>
    </source>
</evidence>
<dbReference type="OrthoDB" id="4257943at2"/>
<organism evidence="1 2">
    <name type="scientific">Streptomyces nanshensis</name>
    <dbReference type="NCBI Taxonomy" id="518642"/>
    <lineage>
        <taxon>Bacteria</taxon>
        <taxon>Bacillati</taxon>
        <taxon>Actinomycetota</taxon>
        <taxon>Actinomycetes</taxon>
        <taxon>Kitasatosporales</taxon>
        <taxon>Streptomycetaceae</taxon>
        <taxon>Streptomyces</taxon>
    </lineage>
</organism>
<dbReference type="Gene3D" id="3.40.630.30">
    <property type="match status" value="1"/>
</dbReference>
<dbReference type="PATRIC" id="fig|518642.7.peg.4804"/>
<dbReference type="EMBL" id="LJGZ01000083">
    <property type="protein sequence ID" value="OEV19528.1"/>
    <property type="molecule type" value="Genomic_DNA"/>
</dbReference>
<dbReference type="RefSeq" id="WP_070201722.1">
    <property type="nucleotide sequence ID" value="NZ_LJGZ01000083.1"/>
</dbReference>
<dbReference type="AlphaFoldDB" id="A0A1E7LTQ8"/>
<keyword evidence="2" id="KW-1185">Reference proteome</keyword>
<dbReference type="Proteomes" id="UP000175971">
    <property type="component" value="Unassembled WGS sequence"/>
</dbReference>
<dbReference type="InterPro" id="IPR016181">
    <property type="entry name" value="Acyl_CoA_acyltransferase"/>
</dbReference>
<sequence>MGAVSTPVYAMLQVHTGASRAEAAALAQEATRQLADQGIDHPTGPLVALILSQATVTGLYDDEELVGCIVLHPSEDLPHWSRACPGPGVWVSLVPPVPGQDDQAARLLTLWLADHAAQHGLQWVWWEVPAAPRSRATLLALLRDLGWEDLPAVRHANGERVTPLRLRAELRPAPTVAISASADALPLPTVDAR</sequence>
<reference evidence="1 2" key="1">
    <citation type="journal article" date="2016" name="Front. Microbiol.">
        <title>Comparative Genomics Analysis of Streptomyces Species Reveals Their Adaptation to the Marine Environment and Their Diversity at the Genomic Level.</title>
        <authorList>
            <person name="Tian X."/>
            <person name="Zhang Z."/>
            <person name="Yang T."/>
            <person name="Chen M."/>
            <person name="Li J."/>
            <person name="Chen F."/>
            <person name="Yang J."/>
            <person name="Li W."/>
            <person name="Zhang B."/>
            <person name="Zhang Z."/>
            <person name="Wu J."/>
            <person name="Zhang C."/>
            <person name="Long L."/>
            <person name="Xiao J."/>
        </authorList>
    </citation>
    <scope>NUCLEOTIDE SEQUENCE [LARGE SCALE GENOMIC DNA]</scope>
    <source>
        <strain evidence="1 2">SCSIO M10372</strain>
    </source>
</reference>
<evidence type="ECO:0000313" key="1">
    <source>
        <dbReference type="EMBL" id="OEV19528.1"/>
    </source>
</evidence>
<accession>A0A1E7LTQ8</accession>
<comment type="caution">
    <text evidence="1">The sequence shown here is derived from an EMBL/GenBank/DDBJ whole genome shotgun (WGS) entry which is preliminary data.</text>
</comment>
<proteinExistence type="predicted"/>
<gene>
    <name evidence="1" type="ORF">AN221_17200</name>
</gene>
<dbReference type="SUPFAM" id="SSF55729">
    <property type="entry name" value="Acyl-CoA N-acyltransferases (Nat)"/>
    <property type="match status" value="1"/>
</dbReference>
<evidence type="ECO:0000313" key="2">
    <source>
        <dbReference type="Proteomes" id="UP000175971"/>
    </source>
</evidence>
<name>A0A1E7LTQ8_9ACTN</name>
<protein>
    <recommendedName>
        <fullName evidence="3">N-acetyltransferase domain-containing protein</fullName>
    </recommendedName>
</protein>